<keyword evidence="3" id="KW-1185">Reference proteome</keyword>
<dbReference type="PANTHER" id="PTHR43000">
    <property type="entry name" value="DTDP-D-GLUCOSE 4,6-DEHYDRATASE-RELATED"/>
    <property type="match status" value="1"/>
</dbReference>
<dbReference type="InterPro" id="IPR016040">
    <property type="entry name" value="NAD(P)-bd_dom"/>
</dbReference>
<evidence type="ECO:0000313" key="2">
    <source>
        <dbReference type="EMBL" id="MBB3174735.1"/>
    </source>
</evidence>
<dbReference type="Proteomes" id="UP000557688">
    <property type="component" value="Unassembled WGS sequence"/>
</dbReference>
<sequence>MQTILLTGASGFVGRHLRAALAAGLPGATILTPALDLTDPASVDRAVSETRPDACVHLAAVAAIGVARDDPRTAWAVNLDGTLTLARALRTHAPGALMLHVSSADAYGATFRSGLALDESAAFAPLNTYGATKAAADLALGALAAEWGEAPRIIRLRPFNHTGPGQGGDFAVPAFARQLAAIAHGRQAPVLRVGNLDAARDFLDVRDVCDAYVAVLRDGAGLAHGSVLNIASGIPRRIGEVLDRLIGLSGLAVRIETDPARLRPSDIPIAVGDATRARALLGWAPRIPWDQTLRDVLDDALAQHSAG</sequence>
<dbReference type="SUPFAM" id="SSF51735">
    <property type="entry name" value="NAD(P)-binding Rossmann-fold domains"/>
    <property type="match status" value="1"/>
</dbReference>
<evidence type="ECO:0000259" key="1">
    <source>
        <dbReference type="Pfam" id="PF16363"/>
    </source>
</evidence>
<feature type="domain" description="NAD(P)-binding" evidence="1">
    <location>
        <begin position="35"/>
        <end position="295"/>
    </location>
</feature>
<proteinExistence type="predicted"/>
<reference evidence="2 3" key="1">
    <citation type="submission" date="2020-08" db="EMBL/GenBank/DDBJ databases">
        <title>Genomic Encyclopedia of Type Strains, Phase III (KMG-III): the genomes of soil and plant-associated and newly described type strains.</title>
        <authorList>
            <person name="Whitman W."/>
        </authorList>
    </citation>
    <scope>NUCLEOTIDE SEQUENCE [LARGE SCALE GENOMIC DNA]</scope>
    <source>
        <strain evidence="2 3">CECT 8088</strain>
    </source>
</reference>
<gene>
    <name evidence="2" type="ORF">FHR90_002581</name>
</gene>
<dbReference type="AlphaFoldDB" id="A0A839V1K1"/>
<dbReference type="EMBL" id="JACHXV010000010">
    <property type="protein sequence ID" value="MBB3174735.1"/>
    <property type="molecule type" value="Genomic_DNA"/>
</dbReference>
<evidence type="ECO:0000313" key="3">
    <source>
        <dbReference type="Proteomes" id="UP000557688"/>
    </source>
</evidence>
<dbReference type="Gene3D" id="3.90.25.10">
    <property type="entry name" value="UDP-galactose 4-epimerase, domain 1"/>
    <property type="match status" value="1"/>
</dbReference>
<dbReference type="InterPro" id="IPR036291">
    <property type="entry name" value="NAD(P)-bd_dom_sf"/>
</dbReference>
<dbReference type="Pfam" id="PF16363">
    <property type="entry name" value="GDP_Man_Dehyd"/>
    <property type="match status" value="1"/>
</dbReference>
<name>A0A839V1K1_9PROT</name>
<accession>A0A839V1K1</accession>
<protein>
    <submittedName>
        <fullName evidence="2">Nucleoside-diphosphate-sugar epimerase</fullName>
    </submittedName>
</protein>
<organism evidence="2 3">
    <name type="scientific">Endobacter medicaginis</name>
    <dbReference type="NCBI Taxonomy" id="1181271"/>
    <lineage>
        <taxon>Bacteria</taxon>
        <taxon>Pseudomonadati</taxon>
        <taxon>Pseudomonadota</taxon>
        <taxon>Alphaproteobacteria</taxon>
        <taxon>Acetobacterales</taxon>
        <taxon>Acetobacteraceae</taxon>
        <taxon>Endobacter</taxon>
    </lineage>
</organism>
<dbReference type="RefSeq" id="WP_183275346.1">
    <property type="nucleotide sequence ID" value="NZ_JACHXV010000010.1"/>
</dbReference>
<comment type="caution">
    <text evidence="2">The sequence shown here is derived from an EMBL/GenBank/DDBJ whole genome shotgun (WGS) entry which is preliminary data.</text>
</comment>
<dbReference type="Gene3D" id="3.40.50.720">
    <property type="entry name" value="NAD(P)-binding Rossmann-like Domain"/>
    <property type="match status" value="1"/>
</dbReference>